<evidence type="ECO:0000259" key="1">
    <source>
        <dbReference type="PROSITE" id="PS51186"/>
    </source>
</evidence>
<dbReference type="PROSITE" id="PS51186">
    <property type="entry name" value="GNAT"/>
    <property type="match status" value="1"/>
</dbReference>
<dbReference type="Gene3D" id="3.40.630.30">
    <property type="match status" value="1"/>
</dbReference>
<dbReference type="RefSeq" id="WP_181535882.1">
    <property type="nucleotide sequence ID" value="NZ_JACDUU010000001.1"/>
</dbReference>
<organism evidence="2 3">
    <name type="scientific">[Anoxybacillus] calidus</name>
    <dbReference type="NCBI Taxonomy" id="575178"/>
    <lineage>
        <taxon>Bacteria</taxon>
        <taxon>Bacillati</taxon>
        <taxon>Bacillota</taxon>
        <taxon>Bacilli</taxon>
        <taxon>Bacillales</taxon>
        <taxon>Anoxybacillaceae</taxon>
        <taxon>Paranoxybacillus</taxon>
    </lineage>
</organism>
<dbReference type="Proteomes" id="UP000580891">
    <property type="component" value="Unassembled WGS sequence"/>
</dbReference>
<sequence length="146" mass="17239">MFQYRVYEGQLPKTIAEQIRYLYETIFQTSAERMMEKMNKVESLLVLAAFKQEKVIGFKIGYESNSEEFYSWIGGVNPAYRKKGIGSTLMNMQHEWLKKRGYKIVTTQTKNKWRAMLILNLRYGFDIIGTYTDEKGEPKIILQKQL</sequence>
<reference evidence="2 3" key="1">
    <citation type="submission" date="2020-07" db="EMBL/GenBank/DDBJ databases">
        <title>Genomic Encyclopedia of Type Strains, Phase IV (KMG-IV): sequencing the most valuable type-strain genomes for metagenomic binning, comparative biology and taxonomic classification.</title>
        <authorList>
            <person name="Goeker M."/>
        </authorList>
    </citation>
    <scope>NUCLEOTIDE SEQUENCE [LARGE SCALE GENOMIC DNA]</scope>
    <source>
        <strain evidence="2 3">DSM 25220</strain>
    </source>
</reference>
<dbReference type="CDD" id="cd04301">
    <property type="entry name" value="NAT_SF"/>
    <property type="match status" value="1"/>
</dbReference>
<dbReference type="AlphaFoldDB" id="A0A7V9YXG1"/>
<comment type="caution">
    <text evidence="2">The sequence shown here is derived from an EMBL/GenBank/DDBJ whole genome shotgun (WGS) entry which is preliminary data.</text>
</comment>
<dbReference type="InterPro" id="IPR000182">
    <property type="entry name" value="GNAT_dom"/>
</dbReference>
<dbReference type="GO" id="GO:0016747">
    <property type="term" value="F:acyltransferase activity, transferring groups other than amino-acyl groups"/>
    <property type="evidence" value="ECO:0007669"/>
    <property type="project" value="InterPro"/>
</dbReference>
<keyword evidence="3" id="KW-1185">Reference proteome</keyword>
<feature type="domain" description="N-acetyltransferase" evidence="1">
    <location>
        <begin position="4"/>
        <end position="146"/>
    </location>
</feature>
<keyword evidence="2" id="KW-0808">Transferase</keyword>
<dbReference type="Pfam" id="PF00583">
    <property type="entry name" value="Acetyltransf_1"/>
    <property type="match status" value="1"/>
</dbReference>
<evidence type="ECO:0000313" key="3">
    <source>
        <dbReference type="Proteomes" id="UP000580891"/>
    </source>
</evidence>
<proteinExistence type="predicted"/>
<evidence type="ECO:0000313" key="2">
    <source>
        <dbReference type="EMBL" id="MBA2870241.1"/>
    </source>
</evidence>
<dbReference type="SUPFAM" id="SSF55729">
    <property type="entry name" value="Acyl-CoA N-acyltransferases (Nat)"/>
    <property type="match status" value="1"/>
</dbReference>
<protein>
    <submittedName>
        <fullName evidence="2">Putative GNAT superfamily acetyltransferase</fullName>
    </submittedName>
</protein>
<name>A0A7V9YXG1_9BACL</name>
<dbReference type="InterPro" id="IPR016181">
    <property type="entry name" value="Acyl_CoA_acyltransferase"/>
</dbReference>
<gene>
    <name evidence="2" type="ORF">HNQ85_000499</name>
</gene>
<accession>A0A7V9YXG1</accession>
<dbReference type="EMBL" id="JACDUU010000001">
    <property type="protein sequence ID" value="MBA2870241.1"/>
    <property type="molecule type" value="Genomic_DNA"/>
</dbReference>